<dbReference type="PANTHER" id="PTHR43784:SF2">
    <property type="entry name" value="GDSL-LIKE LIPASE_ACYLHYDROLASE, PUTATIVE (AFU_ORTHOLOGUE AFUA_2G00820)-RELATED"/>
    <property type="match status" value="1"/>
</dbReference>
<dbReference type="InterPro" id="IPR013830">
    <property type="entry name" value="SGNH_hydro"/>
</dbReference>
<keyword evidence="3" id="KW-1185">Reference proteome</keyword>
<sequence length="435" mass="45583">MTRRHGYTLLAALAAVVVLISCGIFALTGLVGDGSARAGQHGGAGSVPAGSERWIGTWAASPVGPEPRTEGGLAGHSVRNVVHTSIGGTSARITLSNRFGDRPLLISHASVAVAAQQGAPAAAPGTMRQVTFGGKPSVTVPAGGSVVGDRTALRVPYDGDLLVTTYSPQPSGSVTYHPHAQQTGYSALGDHTEDVSGAGYRTRTNNWRYLTGVDVLNADAEGAVVMFGDSITDGMTSTVDANRRWPDVFADRLRAEPGAPRYGVLNQGISGNRLLTDGRGPRGLSRFEADAAGRPGVKAVVVLLGINDIIAPPHERDAGRIVAGLRELVRQGHARGQRVIGGTLLPFGGHPAWTWEREAVRGAVNAEIRAGRVFDAVVDFDRAVRGEGAEGVRMAAVYDSGDHLHPSDAGYRRMGLTLDWRTLRAGRPEASPLRS</sequence>
<dbReference type="Proteomes" id="UP001589718">
    <property type="component" value="Unassembled WGS sequence"/>
</dbReference>
<dbReference type="SUPFAM" id="SSF52266">
    <property type="entry name" value="SGNH hydrolase"/>
    <property type="match status" value="1"/>
</dbReference>
<dbReference type="Gene3D" id="3.40.50.1110">
    <property type="entry name" value="SGNH hydrolase"/>
    <property type="match status" value="1"/>
</dbReference>
<evidence type="ECO:0000259" key="1">
    <source>
        <dbReference type="Pfam" id="PF13472"/>
    </source>
</evidence>
<dbReference type="CDD" id="cd01830">
    <property type="entry name" value="XynE_like"/>
    <property type="match status" value="1"/>
</dbReference>
<dbReference type="GO" id="GO:0016787">
    <property type="term" value="F:hydrolase activity"/>
    <property type="evidence" value="ECO:0007669"/>
    <property type="project" value="UniProtKB-KW"/>
</dbReference>
<reference evidence="2 3" key="1">
    <citation type="submission" date="2024-09" db="EMBL/GenBank/DDBJ databases">
        <authorList>
            <person name="Sun Q."/>
            <person name="Mori K."/>
        </authorList>
    </citation>
    <scope>NUCLEOTIDE SEQUENCE [LARGE SCALE GENOMIC DNA]</scope>
    <source>
        <strain evidence="2 3">JCM 4362</strain>
    </source>
</reference>
<evidence type="ECO:0000313" key="3">
    <source>
        <dbReference type="Proteomes" id="UP001589718"/>
    </source>
</evidence>
<protein>
    <submittedName>
        <fullName evidence="2">SGNH/GDSL hydrolase family protein</fullName>
    </submittedName>
</protein>
<dbReference type="InterPro" id="IPR053140">
    <property type="entry name" value="GDSL_Rv0518-like"/>
</dbReference>
<dbReference type="Pfam" id="PF13472">
    <property type="entry name" value="Lipase_GDSL_2"/>
    <property type="match status" value="1"/>
</dbReference>
<keyword evidence="2" id="KW-0378">Hydrolase</keyword>
<dbReference type="RefSeq" id="WP_345222620.1">
    <property type="nucleotide sequence ID" value="NZ_BAAAXE010000013.1"/>
</dbReference>
<proteinExistence type="predicted"/>
<evidence type="ECO:0000313" key="2">
    <source>
        <dbReference type="EMBL" id="MFB9522533.1"/>
    </source>
</evidence>
<dbReference type="PROSITE" id="PS51257">
    <property type="entry name" value="PROKAR_LIPOPROTEIN"/>
    <property type="match status" value="1"/>
</dbReference>
<comment type="caution">
    <text evidence="2">The sequence shown here is derived from an EMBL/GenBank/DDBJ whole genome shotgun (WGS) entry which is preliminary data.</text>
</comment>
<gene>
    <name evidence="2" type="ORF">ACFFTU_21545</name>
</gene>
<dbReference type="PANTHER" id="PTHR43784">
    <property type="entry name" value="GDSL-LIKE LIPASE/ACYLHYDROLASE, PUTATIVE (AFU_ORTHOLOGUE AFUA_2G00820)-RELATED"/>
    <property type="match status" value="1"/>
</dbReference>
<dbReference type="EMBL" id="JBHMCR010000010">
    <property type="protein sequence ID" value="MFB9522533.1"/>
    <property type="molecule type" value="Genomic_DNA"/>
</dbReference>
<organism evidence="2 3">
    <name type="scientific">Streptomyces cremeus</name>
    <dbReference type="NCBI Taxonomy" id="66881"/>
    <lineage>
        <taxon>Bacteria</taxon>
        <taxon>Bacillati</taxon>
        <taxon>Actinomycetota</taxon>
        <taxon>Actinomycetes</taxon>
        <taxon>Kitasatosporales</taxon>
        <taxon>Streptomycetaceae</taxon>
        <taxon>Streptomyces</taxon>
    </lineage>
</organism>
<accession>A0ABV5PIE7</accession>
<feature type="domain" description="SGNH hydrolase-type esterase" evidence="1">
    <location>
        <begin position="227"/>
        <end position="413"/>
    </location>
</feature>
<dbReference type="InterPro" id="IPR036514">
    <property type="entry name" value="SGNH_hydro_sf"/>
</dbReference>
<name>A0ABV5PIE7_STRCM</name>